<evidence type="ECO:0000259" key="4">
    <source>
        <dbReference type="Pfam" id="PF00152"/>
    </source>
</evidence>
<protein>
    <submittedName>
        <fullName evidence="5">Ankyrin repeat-containing protein</fullName>
    </submittedName>
</protein>
<accession>A0ABQ5CD90</accession>
<dbReference type="Pfam" id="PF00152">
    <property type="entry name" value="tRNA-synt_2"/>
    <property type="match status" value="1"/>
</dbReference>
<evidence type="ECO:0000256" key="1">
    <source>
        <dbReference type="ARBA" id="ARBA00022598"/>
    </source>
</evidence>
<keyword evidence="3" id="KW-0067">ATP-binding</keyword>
<dbReference type="InterPro" id="IPR045864">
    <property type="entry name" value="aa-tRNA-synth_II/BPL/LPL"/>
</dbReference>
<evidence type="ECO:0000313" key="5">
    <source>
        <dbReference type="EMBL" id="GJT24905.1"/>
    </source>
</evidence>
<dbReference type="PANTHER" id="PTHR23335:SF33">
    <property type="entry name" value="IQ MOTIF, EF-HAND BINDING SITE-RELATED"/>
    <property type="match status" value="1"/>
</dbReference>
<proteinExistence type="predicted"/>
<dbReference type="Proteomes" id="UP001151760">
    <property type="component" value="Unassembled WGS sequence"/>
</dbReference>
<keyword evidence="1" id="KW-0436">Ligase</keyword>
<dbReference type="PANTHER" id="PTHR23335">
    <property type="entry name" value="CALMODULIN-BINDING TRANSCRIPTION ACTIVATOR CAMTA"/>
    <property type="match status" value="1"/>
</dbReference>
<reference evidence="5" key="1">
    <citation type="journal article" date="2022" name="Int. J. Mol. Sci.">
        <title>Draft Genome of Tanacetum Coccineum: Genomic Comparison of Closely Related Tanacetum-Family Plants.</title>
        <authorList>
            <person name="Yamashiro T."/>
            <person name="Shiraishi A."/>
            <person name="Nakayama K."/>
            <person name="Satake H."/>
        </authorList>
    </citation>
    <scope>NUCLEOTIDE SEQUENCE</scope>
</reference>
<name>A0ABQ5CD90_9ASTR</name>
<sequence length="149" mass="16617">MNVRLSLSLKDALAAVRNASQAAFRAHSFKKRKQKGVVECGGEDEYGILPSDIEGLSAISKLTFGNAHHHNAALAIQKKHRGWKGRKYMRDDETMDLGEMFITTVKYFLPPTSGWGLRIDILAMLLTRSPNIKESNANIDRIVAHAKEL</sequence>
<dbReference type="SUPFAM" id="SSF55681">
    <property type="entry name" value="Class II aaRS and biotin synthetases"/>
    <property type="match status" value="1"/>
</dbReference>
<reference evidence="5" key="2">
    <citation type="submission" date="2022-01" db="EMBL/GenBank/DDBJ databases">
        <authorList>
            <person name="Yamashiro T."/>
            <person name="Shiraishi A."/>
            <person name="Satake H."/>
            <person name="Nakayama K."/>
        </authorList>
    </citation>
    <scope>NUCLEOTIDE SEQUENCE</scope>
</reference>
<comment type="caution">
    <text evidence="5">The sequence shown here is derived from an EMBL/GenBank/DDBJ whole genome shotgun (WGS) entry which is preliminary data.</text>
</comment>
<dbReference type="Gene3D" id="3.30.930.10">
    <property type="entry name" value="Bira Bifunctional Protein, Domain 2"/>
    <property type="match status" value="1"/>
</dbReference>
<evidence type="ECO:0000256" key="2">
    <source>
        <dbReference type="ARBA" id="ARBA00022741"/>
    </source>
</evidence>
<evidence type="ECO:0000256" key="3">
    <source>
        <dbReference type="ARBA" id="ARBA00022840"/>
    </source>
</evidence>
<keyword evidence="6" id="KW-1185">Reference proteome</keyword>
<organism evidence="5 6">
    <name type="scientific">Tanacetum coccineum</name>
    <dbReference type="NCBI Taxonomy" id="301880"/>
    <lineage>
        <taxon>Eukaryota</taxon>
        <taxon>Viridiplantae</taxon>
        <taxon>Streptophyta</taxon>
        <taxon>Embryophyta</taxon>
        <taxon>Tracheophyta</taxon>
        <taxon>Spermatophyta</taxon>
        <taxon>Magnoliopsida</taxon>
        <taxon>eudicotyledons</taxon>
        <taxon>Gunneridae</taxon>
        <taxon>Pentapetalae</taxon>
        <taxon>asterids</taxon>
        <taxon>campanulids</taxon>
        <taxon>Asterales</taxon>
        <taxon>Asteraceae</taxon>
        <taxon>Asteroideae</taxon>
        <taxon>Anthemideae</taxon>
        <taxon>Anthemidinae</taxon>
        <taxon>Tanacetum</taxon>
    </lineage>
</organism>
<evidence type="ECO:0000313" key="6">
    <source>
        <dbReference type="Proteomes" id="UP001151760"/>
    </source>
</evidence>
<dbReference type="EMBL" id="BQNB010014172">
    <property type="protein sequence ID" value="GJT24905.1"/>
    <property type="molecule type" value="Genomic_DNA"/>
</dbReference>
<keyword evidence="2" id="KW-0547">Nucleotide-binding</keyword>
<gene>
    <name evidence="5" type="ORF">Tco_0894842</name>
</gene>
<dbReference type="PROSITE" id="PS50096">
    <property type="entry name" value="IQ"/>
    <property type="match status" value="1"/>
</dbReference>
<feature type="domain" description="Aminoacyl-tRNA synthetase class II (D/K/N)" evidence="4">
    <location>
        <begin position="88"/>
        <end position="134"/>
    </location>
</feature>
<dbReference type="InterPro" id="IPR004364">
    <property type="entry name" value="Aa-tRNA-synt_II"/>
</dbReference>